<dbReference type="PANTHER" id="PTHR22611:SF2">
    <property type="entry name" value="PROTEIN NAKED CUTICLE HOMOLOG 1"/>
    <property type="match status" value="1"/>
</dbReference>
<keyword evidence="3" id="KW-0963">Cytoplasm</keyword>
<dbReference type="GO" id="GO:0005886">
    <property type="term" value="C:plasma membrane"/>
    <property type="evidence" value="ECO:0007669"/>
    <property type="project" value="UniProtKB-SubCell"/>
</dbReference>
<dbReference type="GO" id="GO:0046872">
    <property type="term" value="F:metal ion binding"/>
    <property type="evidence" value="ECO:0007669"/>
    <property type="project" value="UniProtKB-KW"/>
</dbReference>
<evidence type="ECO:0000256" key="5">
    <source>
        <dbReference type="ARBA" id="ARBA00022723"/>
    </source>
</evidence>
<name>Q4RDY4_TETNG</name>
<dbReference type="GO" id="GO:0016055">
    <property type="term" value="P:Wnt signaling pathway"/>
    <property type="evidence" value="ECO:0007669"/>
    <property type="project" value="UniProtKB-UniRule"/>
</dbReference>
<sequence length="43" mass="4849">DIASLLYTIYEVVDTSVNHSPSNSETLRVKLSVAPDSNQRWRS</sequence>
<reference evidence="8" key="1">
    <citation type="journal article" date="2004" name="Nature">
        <title>Genome duplication in the teleost fish Tetraodon nigroviridis reveals the early vertebrate proto-karyotype.</title>
        <authorList>
            <person name="Jaillon O."/>
            <person name="Aury J.-M."/>
            <person name="Brunet F."/>
            <person name="Petit J.-L."/>
            <person name="Stange-Thomann N."/>
            <person name="Mauceli E."/>
            <person name="Bouneau L."/>
            <person name="Fischer C."/>
            <person name="Ozouf-Costaz C."/>
            <person name="Bernot A."/>
            <person name="Nicaud S."/>
            <person name="Jaffe D."/>
            <person name="Fisher S."/>
            <person name="Lutfalla G."/>
            <person name="Dossat C."/>
            <person name="Segurens B."/>
            <person name="Dasilva C."/>
            <person name="Salanoubat M."/>
            <person name="Levy M."/>
            <person name="Boudet N."/>
            <person name="Castellano S."/>
            <person name="Anthouard V."/>
            <person name="Jubin C."/>
            <person name="Castelli V."/>
            <person name="Katinka M."/>
            <person name="Vacherie B."/>
            <person name="Biemont C."/>
            <person name="Skalli Z."/>
            <person name="Cattolico L."/>
            <person name="Poulain J."/>
            <person name="De Berardinis V."/>
            <person name="Cruaud C."/>
            <person name="Duprat S."/>
            <person name="Brottier P."/>
            <person name="Coutanceau J.-P."/>
            <person name="Gouzy J."/>
            <person name="Parra G."/>
            <person name="Lardier G."/>
            <person name="Chapple C."/>
            <person name="McKernan K.J."/>
            <person name="McEwan P."/>
            <person name="Bosak S."/>
            <person name="Kellis M."/>
            <person name="Volff J.-N."/>
            <person name="Guigo R."/>
            <person name="Zody M.C."/>
            <person name="Mesirov J."/>
            <person name="Lindblad-Toh K."/>
            <person name="Birren B."/>
            <person name="Nusbaum C."/>
            <person name="Kahn D."/>
            <person name="Robinson-Rechavi M."/>
            <person name="Laudet V."/>
            <person name="Schachter V."/>
            <person name="Quetier F."/>
            <person name="Saurin W."/>
            <person name="Scarpelli C."/>
            <person name="Wincker P."/>
            <person name="Lander E.S."/>
            <person name="Weissenbach J."/>
            <person name="Roest Crollius H."/>
        </authorList>
    </citation>
    <scope>NUCLEOTIDE SEQUENCE [LARGE SCALE GENOMIC DNA]</scope>
</reference>
<keyword evidence="2 7" id="KW-1003">Cell membrane</keyword>
<evidence type="ECO:0000256" key="3">
    <source>
        <dbReference type="ARBA" id="ARBA00022490"/>
    </source>
</evidence>
<dbReference type="KEGG" id="tng:GSTEN00037434G001"/>
<protein>
    <recommendedName>
        <fullName evidence="7">Protein naked cuticle homolog</fullName>
    </recommendedName>
</protein>
<keyword evidence="4 7" id="KW-0879">Wnt signaling pathway</keyword>
<gene>
    <name evidence="8" type="ORF">GSTENG00037434001</name>
</gene>
<dbReference type="GO" id="GO:0005737">
    <property type="term" value="C:cytoplasm"/>
    <property type="evidence" value="ECO:0007669"/>
    <property type="project" value="UniProtKB-SubCell"/>
</dbReference>
<comment type="similarity">
    <text evidence="1 7">Belongs to the NKD family.</text>
</comment>
<dbReference type="PANTHER" id="PTHR22611">
    <property type="entry name" value="PROTEIN NAKED CUTICLE"/>
    <property type="match status" value="1"/>
</dbReference>
<evidence type="ECO:0000313" key="8">
    <source>
        <dbReference type="EMBL" id="CAG13398.1"/>
    </source>
</evidence>
<evidence type="ECO:0000256" key="4">
    <source>
        <dbReference type="ARBA" id="ARBA00022687"/>
    </source>
</evidence>
<comment type="subcellular location">
    <subcellularLocation>
        <location evidence="7">Cell membrane</location>
    </subcellularLocation>
    <subcellularLocation>
        <location evidence="7">Cytoplasm</location>
    </subcellularLocation>
</comment>
<dbReference type="OrthoDB" id="8870486at2759"/>
<keyword evidence="5" id="KW-0479">Metal-binding</keyword>
<proteinExistence type="inferred from homology"/>
<feature type="non-terminal residue" evidence="8">
    <location>
        <position position="43"/>
    </location>
</feature>
<keyword evidence="6" id="KW-0472">Membrane</keyword>
<dbReference type="EMBL" id="CAAE01015321">
    <property type="protein sequence ID" value="CAG13398.1"/>
    <property type="molecule type" value="Genomic_DNA"/>
</dbReference>
<dbReference type="InterPro" id="IPR040140">
    <property type="entry name" value="Nkd-like"/>
</dbReference>
<reference evidence="8" key="2">
    <citation type="submission" date="2004-02" db="EMBL/GenBank/DDBJ databases">
        <authorList>
            <consortium name="Genoscope"/>
            <consortium name="Whitehead Institute Centre for Genome Research"/>
        </authorList>
    </citation>
    <scope>NUCLEOTIDE SEQUENCE</scope>
</reference>
<evidence type="ECO:0000256" key="6">
    <source>
        <dbReference type="ARBA" id="ARBA00023136"/>
    </source>
</evidence>
<comment type="function">
    <text evidence="7">Cell autonomous antagonist of the canonical Wnt signaling pathway.</text>
</comment>
<comment type="caution">
    <text evidence="8">The sequence shown here is derived from an EMBL/GenBank/DDBJ whole genome shotgun (WGS) entry which is preliminary data.</text>
</comment>
<accession>Q4RDY4</accession>
<evidence type="ECO:0000256" key="1">
    <source>
        <dbReference type="ARBA" id="ARBA00007081"/>
    </source>
</evidence>
<evidence type="ECO:0000256" key="2">
    <source>
        <dbReference type="ARBA" id="ARBA00022475"/>
    </source>
</evidence>
<feature type="non-terminal residue" evidence="8">
    <location>
        <position position="1"/>
    </location>
</feature>
<evidence type="ECO:0000256" key="7">
    <source>
        <dbReference type="RuleBase" id="RU367060"/>
    </source>
</evidence>
<dbReference type="GO" id="GO:0090090">
    <property type="term" value="P:negative regulation of canonical Wnt signaling pathway"/>
    <property type="evidence" value="ECO:0007669"/>
    <property type="project" value="UniProtKB-ARBA"/>
</dbReference>
<organism evidence="8">
    <name type="scientific">Tetraodon nigroviridis</name>
    <name type="common">Spotted green pufferfish</name>
    <name type="synonym">Chelonodon nigroviridis</name>
    <dbReference type="NCBI Taxonomy" id="99883"/>
    <lineage>
        <taxon>Eukaryota</taxon>
        <taxon>Metazoa</taxon>
        <taxon>Chordata</taxon>
        <taxon>Craniata</taxon>
        <taxon>Vertebrata</taxon>
        <taxon>Euteleostomi</taxon>
        <taxon>Actinopterygii</taxon>
        <taxon>Neopterygii</taxon>
        <taxon>Teleostei</taxon>
        <taxon>Neoteleostei</taxon>
        <taxon>Acanthomorphata</taxon>
        <taxon>Eupercaria</taxon>
        <taxon>Tetraodontiformes</taxon>
        <taxon>Tetradontoidea</taxon>
        <taxon>Tetraodontidae</taxon>
        <taxon>Tetraodon</taxon>
    </lineage>
</organism>
<dbReference type="AlphaFoldDB" id="Q4RDY4"/>